<comment type="caution">
    <text evidence="2">The sequence shown here is derived from an EMBL/GenBank/DDBJ whole genome shotgun (WGS) entry which is preliminary data.</text>
</comment>
<evidence type="ECO:0000313" key="3">
    <source>
        <dbReference type="Proteomes" id="UP000824142"/>
    </source>
</evidence>
<dbReference type="Proteomes" id="UP000824142">
    <property type="component" value="Unassembled WGS sequence"/>
</dbReference>
<keyword evidence="1" id="KW-1133">Transmembrane helix</keyword>
<protein>
    <submittedName>
        <fullName evidence="2">Uncharacterized protein</fullName>
    </submittedName>
</protein>
<reference evidence="2" key="2">
    <citation type="journal article" date="2021" name="PeerJ">
        <title>Extensive microbial diversity within the chicken gut microbiome revealed by metagenomics and culture.</title>
        <authorList>
            <person name="Gilroy R."/>
            <person name="Ravi A."/>
            <person name="Getino M."/>
            <person name="Pursley I."/>
            <person name="Horton D.L."/>
            <person name="Alikhan N.F."/>
            <person name="Baker D."/>
            <person name="Gharbi K."/>
            <person name="Hall N."/>
            <person name="Watson M."/>
            <person name="Adriaenssens E.M."/>
            <person name="Foster-Nyarko E."/>
            <person name="Jarju S."/>
            <person name="Secka A."/>
            <person name="Antonio M."/>
            <person name="Oren A."/>
            <person name="Chaudhuri R.R."/>
            <person name="La Ragione R."/>
            <person name="Hildebrand F."/>
            <person name="Pallen M.J."/>
        </authorList>
    </citation>
    <scope>NUCLEOTIDE SEQUENCE</scope>
    <source>
        <strain evidence="2">CHK136-897</strain>
    </source>
</reference>
<dbReference type="AlphaFoldDB" id="A0A9D1SN65"/>
<organism evidence="2 3">
    <name type="scientific">Candidatus Enterousia avicola</name>
    <dbReference type="NCBI Taxonomy" id="2840787"/>
    <lineage>
        <taxon>Bacteria</taxon>
        <taxon>Pseudomonadati</taxon>
        <taxon>Pseudomonadota</taxon>
        <taxon>Alphaproteobacteria</taxon>
        <taxon>Candidatus Enterousia</taxon>
    </lineage>
</organism>
<accession>A0A9D1SN65</accession>
<gene>
    <name evidence="2" type="ORF">IAC63_03990</name>
</gene>
<sequence>MKEKIKNFFSFMGRAWSDGIYGKFGILLTIFAAFMFVRMFWGEVNVQRFVINIWRLNSEQEQLAAEQAELNAIRHHIELLQGYSSDYVEELGLKYLNIGDPKVRILKI</sequence>
<name>A0A9D1SN65_9PROT</name>
<evidence type="ECO:0000313" key="2">
    <source>
        <dbReference type="EMBL" id="HIU65767.1"/>
    </source>
</evidence>
<keyword evidence="1" id="KW-0472">Membrane</keyword>
<feature type="transmembrane region" description="Helical" evidence="1">
    <location>
        <begin position="20"/>
        <end position="41"/>
    </location>
</feature>
<keyword evidence="1" id="KW-0812">Transmembrane</keyword>
<proteinExistence type="predicted"/>
<reference evidence="2" key="1">
    <citation type="submission" date="2020-10" db="EMBL/GenBank/DDBJ databases">
        <authorList>
            <person name="Gilroy R."/>
        </authorList>
    </citation>
    <scope>NUCLEOTIDE SEQUENCE</scope>
    <source>
        <strain evidence="2">CHK136-897</strain>
    </source>
</reference>
<dbReference type="EMBL" id="DVNO01000035">
    <property type="protein sequence ID" value="HIU65767.1"/>
    <property type="molecule type" value="Genomic_DNA"/>
</dbReference>
<evidence type="ECO:0000256" key="1">
    <source>
        <dbReference type="SAM" id="Phobius"/>
    </source>
</evidence>